<keyword evidence="8" id="KW-0653">Protein transport</keyword>
<evidence type="ECO:0000256" key="6">
    <source>
        <dbReference type="ARBA" id="ARBA00022741"/>
    </source>
</evidence>
<accession>A0A366HK38</accession>
<dbReference type="AlphaFoldDB" id="A0A366HK38"/>
<dbReference type="PANTHER" id="PTHR43134">
    <property type="entry name" value="SIGNAL RECOGNITION PARTICLE RECEPTOR SUBUNIT ALPHA"/>
    <property type="match status" value="1"/>
</dbReference>
<keyword evidence="11" id="KW-1006">Bacterial flagellum protein export</keyword>
<dbReference type="RefSeq" id="WP_113931595.1">
    <property type="nucleotide sequence ID" value="NZ_JACCEU010000001.1"/>
</dbReference>
<evidence type="ECO:0000256" key="3">
    <source>
        <dbReference type="ARBA" id="ARBA00014919"/>
    </source>
</evidence>
<evidence type="ECO:0000313" key="16">
    <source>
        <dbReference type="EMBL" id="RBP43308.1"/>
    </source>
</evidence>
<evidence type="ECO:0000256" key="2">
    <source>
        <dbReference type="ARBA" id="ARBA00008531"/>
    </source>
</evidence>
<evidence type="ECO:0000256" key="9">
    <source>
        <dbReference type="ARBA" id="ARBA00023134"/>
    </source>
</evidence>
<evidence type="ECO:0000256" key="11">
    <source>
        <dbReference type="ARBA" id="ARBA00023225"/>
    </source>
</evidence>
<comment type="caution">
    <text evidence="16">The sequence shown here is derived from an EMBL/GenBank/DDBJ whole genome shotgun (WGS) entry which is preliminary data.</text>
</comment>
<dbReference type="GO" id="GO:0015031">
    <property type="term" value="P:protein transport"/>
    <property type="evidence" value="ECO:0007669"/>
    <property type="project" value="UniProtKB-KW"/>
</dbReference>
<keyword evidence="10" id="KW-0472">Membrane</keyword>
<organism evidence="16 17">
    <name type="scientific">Eoetvoesiella caeni</name>
    <dbReference type="NCBI Taxonomy" id="645616"/>
    <lineage>
        <taxon>Bacteria</taxon>
        <taxon>Pseudomonadati</taxon>
        <taxon>Pseudomonadota</taxon>
        <taxon>Betaproteobacteria</taxon>
        <taxon>Burkholderiales</taxon>
        <taxon>Alcaligenaceae</taxon>
        <taxon>Eoetvoesiella</taxon>
    </lineage>
</organism>
<evidence type="ECO:0000256" key="8">
    <source>
        <dbReference type="ARBA" id="ARBA00022927"/>
    </source>
</evidence>
<proteinExistence type="inferred from homology"/>
<dbReference type="CDD" id="cd17873">
    <property type="entry name" value="FlhF"/>
    <property type="match status" value="1"/>
</dbReference>
<dbReference type="Proteomes" id="UP000253628">
    <property type="component" value="Unassembled WGS sequence"/>
</dbReference>
<sequence>MNISRFFGTTSREAMRQVRMALGEEALIVSNRRVNGGVEILATDQTSASQMAAAPPAPAAEPAVPQRLAPMRQPAPAAAPAPGVDVVDAIGAMRGALEARMDEVLWGNHLRRAPQAVHLFQTLMSLGFSTALLRAMLKRLPEGLSGRAALQWARGELTTHLPVLDSEESLWVPGAVVALVGPTGVGKTTTLAKLAARCVKRFGPDKVVLLTTDTYRIGAHEQLKIYGELMRVPVHIVQDAEELRRIVAGVAPEQLILVDNMGISQRDRYVSEQAAMLAQAGRKVNRLVVLNASSHGDTLDEVARTYSNDGGSPLRGCIITKVDEAARLGACLDTAIRYQLPICYVSNGQKVPENLLFLGAQELVERALAQQSAAHALYAPTEADFAALLSMTKAPADESAGAAAETRRRQLLPGLLAAMGDGQPLREADLQAACAYIDEAPACSQAYDLWRGYALPQETATPLSLLTERLLRNVQGQAGTAGNAHVLAVHDQVALRTAAGSAGRLRTTFLLDERAQAMVAPMQQLALPQGWQSSDGESGLMQPAAGDLLRQQVGFVQEQLKLPLIHLFEGGTQAVWRTLSAMGAFWLVQCPASTRILDAESCPTTVGAMLKTLTYRPASSTGSDLNLEQVCGYPVQDCVIWIGHANVSLAGRQVSALPAQLAAVRVIRRSDGALLKTMHGLSNIPAGGVPIETLAQWLVAQHESKAALRYTARLWQLLGQGGQTQPELRRALLASQAGLAVWQAMHGAGAGQVREVLQVLAGKEALNAPVAASMMMKLFALKEMTA</sequence>
<evidence type="ECO:0000256" key="12">
    <source>
        <dbReference type="ARBA" id="ARBA00025337"/>
    </source>
</evidence>
<dbReference type="GO" id="GO:0003924">
    <property type="term" value="F:GTPase activity"/>
    <property type="evidence" value="ECO:0007669"/>
    <property type="project" value="UniProtKB-UniRule"/>
</dbReference>
<dbReference type="GO" id="GO:0005886">
    <property type="term" value="C:plasma membrane"/>
    <property type="evidence" value="ECO:0007669"/>
    <property type="project" value="UniProtKB-SubCell"/>
</dbReference>
<keyword evidence="6" id="KW-0547">Nucleotide-binding</keyword>
<name>A0A366HK38_9BURK</name>
<dbReference type="GO" id="GO:0005525">
    <property type="term" value="F:GTP binding"/>
    <property type="evidence" value="ECO:0007669"/>
    <property type="project" value="UniProtKB-UniRule"/>
</dbReference>
<dbReference type="SMART" id="SM00382">
    <property type="entry name" value="AAA"/>
    <property type="match status" value="1"/>
</dbReference>
<comment type="subcellular location">
    <subcellularLocation>
        <location evidence="1">Cell membrane</location>
        <topology evidence="1">Peripheral membrane protein</topology>
        <orientation evidence="1">Cytoplasmic side</orientation>
    </subcellularLocation>
</comment>
<keyword evidence="16" id="KW-0282">Flagellum</keyword>
<dbReference type="GO" id="GO:0005047">
    <property type="term" value="F:signal recognition particle binding"/>
    <property type="evidence" value="ECO:0007669"/>
    <property type="project" value="TreeGrafter"/>
</dbReference>
<keyword evidence="5" id="KW-1003">Cell membrane</keyword>
<feature type="domain" description="AAA+ ATPase" evidence="14">
    <location>
        <begin position="173"/>
        <end position="340"/>
    </location>
</feature>
<dbReference type="InterPro" id="IPR047040">
    <property type="entry name" value="FlhF__GTPase_dom"/>
</dbReference>
<protein>
    <recommendedName>
        <fullName evidence="3 13">Flagellar biosynthesis protein FlhF</fullName>
    </recommendedName>
</protein>
<keyword evidence="9" id="KW-0342">GTP-binding</keyword>
<keyword evidence="16" id="KW-0966">Cell projection</keyword>
<feature type="domain" description="SRP54-type proteins GTP-binding" evidence="15">
    <location>
        <begin position="174"/>
        <end position="369"/>
    </location>
</feature>
<dbReference type="Gene3D" id="3.40.50.300">
    <property type="entry name" value="P-loop containing nucleotide triphosphate hydrolases"/>
    <property type="match status" value="1"/>
</dbReference>
<dbReference type="SMART" id="SM00962">
    <property type="entry name" value="SRP54"/>
    <property type="match status" value="1"/>
</dbReference>
<evidence type="ECO:0000256" key="13">
    <source>
        <dbReference type="NCBIfam" id="TIGR03499"/>
    </source>
</evidence>
<evidence type="ECO:0000259" key="14">
    <source>
        <dbReference type="SMART" id="SM00382"/>
    </source>
</evidence>
<dbReference type="GO" id="GO:0044781">
    <property type="term" value="P:bacterial-type flagellum organization"/>
    <property type="evidence" value="ECO:0007669"/>
    <property type="project" value="UniProtKB-UniRule"/>
</dbReference>
<dbReference type="InterPro" id="IPR020006">
    <property type="entry name" value="FlhF"/>
</dbReference>
<evidence type="ECO:0000256" key="1">
    <source>
        <dbReference type="ARBA" id="ARBA00004413"/>
    </source>
</evidence>
<keyword evidence="17" id="KW-1185">Reference proteome</keyword>
<gene>
    <name evidence="16" type="ORF">DFR37_101437</name>
</gene>
<dbReference type="OrthoDB" id="9778554at2"/>
<evidence type="ECO:0000256" key="7">
    <source>
        <dbReference type="ARBA" id="ARBA00022795"/>
    </source>
</evidence>
<dbReference type="GO" id="GO:0006614">
    <property type="term" value="P:SRP-dependent cotranslational protein targeting to membrane"/>
    <property type="evidence" value="ECO:0007669"/>
    <property type="project" value="UniProtKB-UniRule"/>
</dbReference>
<dbReference type="InterPro" id="IPR000897">
    <property type="entry name" value="SRP54_GTPase_dom"/>
</dbReference>
<evidence type="ECO:0000256" key="5">
    <source>
        <dbReference type="ARBA" id="ARBA00022475"/>
    </source>
</evidence>
<keyword evidence="4" id="KW-0813">Transport</keyword>
<dbReference type="PANTHER" id="PTHR43134:SF3">
    <property type="entry name" value="FLAGELLAR BIOSYNTHESIS PROTEIN FLHF"/>
    <property type="match status" value="1"/>
</dbReference>
<dbReference type="FunFam" id="3.40.50.300:FF:000695">
    <property type="entry name" value="Flagellar biosynthesis regulator FlhF"/>
    <property type="match status" value="1"/>
</dbReference>
<comment type="similarity">
    <text evidence="2">Belongs to the GTP-binding SRP family.</text>
</comment>
<evidence type="ECO:0000259" key="15">
    <source>
        <dbReference type="SMART" id="SM00962"/>
    </source>
</evidence>
<comment type="function">
    <text evidence="12">Necessary for flagellar biosynthesis. May be involved in translocation of the flagellum.</text>
</comment>
<dbReference type="Pfam" id="PF00448">
    <property type="entry name" value="SRP54"/>
    <property type="match status" value="1"/>
</dbReference>
<evidence type="ECO:0000313" key="17">
    <source>
        <dbReference type="Proteomes" id="UP000253628"/>
    </source>
</evidence>
<evidence type="ECO:0000256" key="10">
    <source>
        <dbReference type="ARBA" id="ARBA00023136"/>
    </source>
</evidence>
<reference evidence="16 17" key="1">
    <citation type="submission" date="2018-06" db="EMBL/GenBank/DDBJ databases">
        <title>Genomic Encyclopedia of Type Strains, Phase IV (KMG-IV): sequencing the most valuable type-strain genomes for metagenomic binning, comparative biology and taxonomic classification.</title>
        <authorList>
            <person name="Goeker M."/>
        </authorList>
    </citation>
    <scope>NUCLEOTIDE SEQUENCE [LARGE SCALE GENOMIC DNA]</scope>
    <source>
        <strain evidence="16 17">DSM 25520</strain>
    </source>
</reference>
<dbReference type="SUPFAM" id="SSF52540">
    <property type="entry name" value="P-loop containing nucleoside triphosphate hydrolases"/>
    <property type="match status" value="2"/>
</dbReference>
<dbReference type="InterPro" id="IPR003593">
    <property type="entry name" value="AAA+_ATPase"/>
</dbReference>
<dbReference type="InterPro" id="IPR027417">
    <property type="entry name" value="P-loop_NTPase"/>
</dbReference>
<keyword evidence="7" id="KW-1005">Bacterial flagellum biogenesis</keyword>
<dbReference type="NCBIfam" id="TIGR03499">
    <property type="entry name" value="FlhF"/>
    <property type="match status" value="1"/>
</dbReference>
<evidence type="ECO:0000256" key="4">
    <source>
        <dbReference type="ARBA" id="ARBA00022448"/>
    </source>
</evidence>
<dbReference type="EMBL" id="QNRQ01000001">
    <property type="protein sequence ID" value="RBP43308.1"/>
    <property type="molecule type" value="Genomic_DNA"/>
</dbReference>
<keyword evidence="16" id="KW-0969">Cilium</keyword>